<evidence type="ECO:0000256" key="1">
    <source>
        <dbReference type="SAM" id="MobiDB-lite"/>
    </source>
</evidence>
<proteinExistence type="predicted"/>
<dbReference type="AlphaFoldDB" id="A0A816KD92"/>
<feature type="region of interest" description="Disordered" evidence="1">
    <location>
        <begin position="93"/>
        <end position="122"/>
    </location>
</feature>
<protein>
    <submittedName>
        <fullName evidence="2">(rape) hypothetical protein</fullName>
    </submittedName>
</protein>
<dbReference type="EMBL" id="HG994366">
    <property type="protein sequence ID" value="CAF1914561.1"/>
    <property type="molecule type" value="Genomic_DNA"/>
</dbReference>
<organism evidence="2">
    <name type="scientific">Brassica napus</name>
    <name type="common">Rape</name>
    <dbReference type="NCBI Taxonomy" id="3708"/>
    <lineage>
        <taxon>Eukaryota</taxon>
        <taxon>Viridiplantae</taxon>
        <taxon>Streptophyta</taxon>
        <taxon>Embryophyta</taxon>
        <taxon>Tracheophyta</taxon>
        <taxon>Spermatophyta</taxon>
        <taxon>Magnoliopsida</taxon>
        <taxon>eudicotyledons</taxon>
        <taxon>Gunneridae</taxon>
        <taxon>Pentapetalae</taxon>
        <taxon>rosids</taxon>
        <taxon>malvids</taxon>
        <taxon>Brassicales</taxon>
        <taxon>Brassicaceae</taxon>
        <taxon>Brassiceae</taxon>
        <taxon>Brassica</taxon>
    </lineage>
</organism>
<accession>A0A816KD92</accession>
<evidence type="ECO:0000313" key="2">
    <source>
        <dbReference type="EMBL" id="CAF1914561.1"/>
    </source>
</evidence>
<reference evidence="2" key="1">
    <citation type="submission" date="2021-01" db="EMBL/GenBank/DDBJ databases">
        <authorList>
            <consortium name="Genoscope - CEA"/>
            <person name="William W."/>
        </authorList>
    </citation>
    <scope>NUCLEOTIDE SEQUENCE</scope>
</reference>
<gene>
    <name evidence="2" type="ORF">DARMORV10_C02P36350.1</name>
</gene>
<sequence>MQLQLHLGHVLQSLSLSQTMVCWWLNHNKRTENASNRHNMKMKLQLQLQKVSKIQNPISKPCYQILSILIFDVKEYVSIRSESAKLLRYMKQKQKQKQNQRTEIEQDECNINRDRGRDSSQQ</sequence>
<feature type="compositionally biased region" description="Basic and acidic residues" evidence="1">
    <location>
        <begin position="100"/>
        <end position="122"/>
    </location>
</feature>
<dbReference type="Proteomes" id="UP001295469">
    <property type="component" value="Chromosome C02"/>
</dbReference>
<name>A0A816KD92_BRANA</name>